<dbReference type="SUPFAM" id="SSF52540">
    <property type="entry name" value="P-loop containing nucleoside triphosphate hydrolases"/>
    <property type="match status" value="1"/>
</dbReference>
<evidence type="ECO:0000313" key="7">
    <source>
        <dbReference type="EMBL" id="TVO64424.1"/>
    </source>
</evidence>
<keyword evidence="2 4" id="KW-0067">ATP-binding</keyword>
<dbReference type="GO" id="GO:0005524">
    <property type="term" value="F:ATP binding"/>
    <property type="evidence" value="ECO:0007669"/>
    <property type="project" value="UniProtKB-UniRule"/>
</dbReference>
<evidence type="ECO:0000259" key="5">
    <source>
        <dbReference type="Pfam" id="PF03668"/>
    </source>
</evidence>
<dbReference type="PANTHER" id="PTHR30448:SF0">
    <property type="entry name" value="RNASE ADAPTER PROTEIN RAPZ"/>
    <property type="match status" value="1"/>
</dbReference>
<dbReference type="GO" id="GO:0005525">
    <property type="term" value="F:GTP binding"/>
    <property type="evidence" value="ECO:0007669"/>
    <property type="project" value="UniProtKB-UniRule"/>
</dbReference>
<feature type="domain" description="RapZ-like N-terminal" evidence="5">
    <location>
        <begin position="1"/>
        <end position="156"/>
    </location>
</feature>
<dbReference type="PANTHER" id="PTHR30448">
    <property type="entry name" value="RNASE ADAPTER PROTEIN RAPZ"/>
    <property type="match status" value="1"/>
</dbReference>
<dbReference type="EMBL" id="VMKP01000003">
    <property type="protein sequence ID" value="TVO64424.1"/>
    <property type="molecule type" value="Genomic_DNA"/>
</dbReference>
<dbReference type="InterPro" id="IPR053930">
    <property type="entry name" value="RapZ-like_N"/>
</dbReference>
<protein>
    <submittedName>
        <fullName evidence="7">RNase adapter RapZ</fullName>
    </submittedName>
</protein>
<feature type="binding site" evidence="4">
    <location>
        <begin position="58"/>
        <end position="61"/>
    </location>
    <ligand>
        <name>GTP</name>
        <dbReference type="ChEBI" id="CHEBI:37565"/>
    </ligand>
</feature>
<evidence type="ECO:0000259" key="6">
    <source>
        <dbReference type="Pfam" id="PF22740"/>
    </source>
</evidence>
<feature type="binding site" evidence="4">
    <location>
        <begin position="8"/>
        <end position="15"/>
    </location>
    <ligand>
        <name>ATP</name>
        <dbReference type="ChEBI" id="CHEBI:30616"/>
    </ligand>
</feature>
<name>A0A557RGY6_9GAMM</name>
<dbReference type="Pfam" id="PF03668">
    <property type="entry name" value="RapZ-like_N"/>
    <property type="match status" value="1"/>
</dbReference>
<dbReference type="Proteomes" id="UP000316688">
    <property type="component" value="Unassembled WGS sequence"/>
</dbReference>
<dbReference type="InterPro" id="IPR027417">
    <property type="entry name" value="P-loop_NTPase"/>
</dbReference>
<dbReference type="HAMAP" id="MF_00636">
    <property type="entry name" value="RapZ_like"/>
    <property type="match status" value="1"/>
</dbReference>
<sequence>MRLIIVSGLSGSGKSVALATLEDSGFYCIDNLPVDLLDAFGQHIAMSGEEADYAVGIDARNQPASLSRFPGILDAIAAHGLDTEIVFLDADDATLLKRFSETRRRHPLSGPDIPLNEAIKGERARLVPLHERADLTVDTSQTTLHELRQIIRSRLAESRTHLSVQLESFGYKHGTPTDADFVFDSRCLPNPHWQPALRPMTGRDRAVADFLADSPLVARYLKQIQGFMDDWLPVFEAENRSYLTIAIGCTGGQHRSVYLVEALGAHLREHATAVTVRHRELP</sequence>
<reference evidence="7 8" key="1">
    <citation type="submission" date="2019-07" db="EMBL/GenBank/DDBJ databases">
        <title>Reclasification of Spiribacter aquaticus.</title>
        <authorList>
            <person name="Leon M.J."/>
            <person name="Sanchez-Porro C."/>
            <person name="Ventosa A."/>
        </authorList>
    </citation>
    <scope>NUCLEOTIDE SEQUENCE [LARGE SCALE GENOMIC DNA]</scope>
    <source>
        <strain evidence="7 8">SP30</strain>
    </source>
</reference>
<keyword evidence="1 4" id="KW-0547">Nucleotide-binding</keyword>
<dbReference type="InterPro" id="IPR005337">
    <property type="entry name" value="RapZ-like"/>
</dbReference>
<accession>A0A557RGY6</accession>
<dbReference type="Gene3D" id="3.40.50.300">
    <property type="entry name" value="P-loop containing nucleotide triphosphate hydrolases"/>
    <property type="match status" value="1"/>
</dbReference>
<keyword evidence="8" id="KW-1185">Reference proteome</keyword>
<evidence type="ECO:0000256" key="3">
    <source>
        <dbReference type="ARBA" id="ARBA00023134"/>
    </source>
</evidence>
<evidence type="ECO:0000313" key="8">
    <source>
        <dbReference type="Proteomes" id="UP000316688"/>
    </source>
</evidence>
<keyword evidence="3 4" id="KW-0342">GTP-binding</keyword>
<proteinExistence type="inferred from homology"/>
<dbReference type="AlphaFoldDB" id="A0A557RGY6"/>
<dbReference type="PIRSF" id="PIRSF005052">
    <property type="entry name" value="P-loopkin"/>
    <property type="match status" value="1"/>
</dbReference>
<evidence type="ECO:0000256" key="2">
    <source>
        <dbReference type="ARBA" id="ARBA00022840"/>
    </source>
</evidence>
<dbReference type="InterPro" id="IPR053931">
    <property type="entry name" value="RapZ_C"/>
</dbReference>
<dbReference type="RefSeq" id="WP_144348013.1">
    <property type="nucleotide sequence ID" value="NZ_VMKP01000003.1"/>
</dbReference>
<feature type="domain" description="RapZ C-terminal" evidence="6">
    <location>
        <begin position="163"/>
        <end position="281"/>
    </location>
</feature>
<dbReference type="Pfam" id="PF22740">
    <property type="entry name" value="PapZ_C"/>
    <property type="match status" value="1"/>
</dbReference>
<organism evidence="7 8">
    <name type="scientific">Spiribacter aquaticus</name>
    <dbReference type="NCBI Taxonomy" id="1935996"/>
    <lineage>
        <taxon>Bacteria</taxon>
        <taxon>Pseudomonadati</taxon>
        <taxon>Pseudomonadota</taxon>
        <taxon>Gammaproteobacteria</taxon>
        <taxon>Chromatiales</taxon>
        <taxon>Ectothiorhodospiraceae</taxon>
        <taxon>Spiribacter</taxon>
    </lineage>
</organism>
<evidence type="ECO:0000256" key="4">
    <source>
        <dbReference type="HAMAP-Rule" id="MF_00636"/>
    </source>
</evidence>
<comment type="caution">
    <text evidence="7">The sequence shown here is derived from an EMBL/GenBank/DDBJ whole genome shotgun (WGS) entry which is preliminary data.</text>
</comment>
<evidence type="ECO:0000256" key="1">
    <source>
        <dbReference type="ARBA" id="ARBA00022741"/>
    </source>
</evidence>
<gene>
    <name evidence="7" type="primary">rapZ</name>
    <name evidence="7" type="ORF">FPL11_07130</name>
</gene>
<dbReference type="NCBIfam" id="NF003828">
    <property type="entry name" value="PRK05416.1"/>
    <property type="match status" value="1"/>
</dbReference>